<dbReference type="OrthoDB" id="7818056at2"/>
<name>A0A5B9DR21_9HYPH</name>
<protein>
    <submittedName>
        <fullName evidence="1">DMT family transporter</fullName>
    </submittedName>
</protein>
<dbReference type="Pfam" id="PF00892">
    <property type="entry name" value="EamA"/>
    <property type="match status" value="2"/>
</dbReference>
<dbReference type="PANTHER" id="PTHR22911:SF135">
    <property type="entry name" value="BLR4310 PROTEIN"/>
    <property type="match status" value="1"/>
</dbReference>
<dbReference type="RefSeq" id="WP_053167919.1">
    <property type="nucleotide sequence ID" value="NZ_BMFM01000001.1"/>
</dbReference>
<evidence type="ECO:0000313" key="2">
    <source>
        <dbReference type="Proteomes" id="UP000321062"/>
    </source>
</evidence>
<evidence type="ECO:0000313" key="1">
    <source>
        <dbReference type="EMBL" id="QEE21229.1"/>
    </source>
</evidence>
<sequence length="316" mass="34103">MPVGVLFALGAYAFYSCSDAIVKSFSGHLSVFEISFFSALFSLIPAVLSKAKTERWRDTFKLNHPWLLHVRAVTGVLGATMVIFAFTTIPLAEVYSIAFLAPVFVTIISVVVLKEHVPLQKWLLLMASFVGVLIVVRPGFRELHWGHLAAVGSALFGSMTTTILRTVAPREKRVSIFGVPTAYLLVFNGLMMIPTFVVPSLQQWAFFVAMGVLGGVGHLCFISSTRLSPASLVAPTQYSQILWAIIFGATFYHEFPDAIAYVGLVIVAAAGILNVVPAETRRRAIARFAILRGPAAAAAPPAANDVKPAQPSKKAA</sequence>
<dbReference type="PANTHER" id="PTHR22911">
    <property type="entry name" value="ACYL-MALONYL CONDENSING ENZYME-RELATED"/>
    <property type="match status" value="1"/>
</dbReference>
<dbReference type="EMBL" id="CP041690">
    <property type="protein sequence ID" value="QEE21229.1"/>
    <property type="molecule type" value="Genomic_DNA"/>
</dbReference>
<dbReference type="SUPFAM" id="SSF103481">
    <property type="entry name" value="Multidrug resistance efflux transporter EmrE"/>
    <property type="match status" value="2"/>
</dbReference>
<dbReference type="InterPro" id="IPR037185">
    <property type="entry name" value="EmrE-like"/>
</dbReference>
<dbReference type="AlphaFoldDB" id="A0A5B9DR21"/>
<reference evidence="1 2" key="1">
    <citation type="journal article" date="2015" name="Int. J. Syst. Evol. Microbiol.">
        <title>Youhaiella tibetensis gen. nov., sp. nov., isolated from subsurface sediment.</title>
        <authorList>
            <person name="Wang Y.X."/>
            <person name="Huang F.Q."/>
            <person name="Nogi Y."/>
            <person name="Pang S.J."/>
            <person name="Wang P.K."/>
            <person name="Lv J."/>
        </authorList>
    </citation>
    <scope>NUCLEOTIDE SEQUENCE [LARGE SCALE GENOMIC DNA]</scope>
    <source>
        <strain evidence="2">fig4</strain>
    </source>
</reference>
<accession>A0A5B9DR21</accession>
<dbReference type="GO" id="GO:0016020">
    <property type="term" value="C:membrane"/>
    <property type="evidence" value="ECO:0007669"/>
    <property type="project" value="InterPro"/>
</dbReference>
<keyword evidence="2" id="KW-1185">Reference proteome</keyword>
<gene>
    <name evidence="1" type="ORF">FNA67_14030</name>
</gene>
<dbReference type="Gene3D" id="1.10.3730.20">
    <property type="match status" value="1"/>
</dbReference>
<dbReference type="KEGG" id="yti:FNA67_14030"/>
<dbReference type="InterPro" id="IPR000620">
    <property type="entry name" value="EamA_dom"/>
</dbReference>
<dbReference type="Proteomes" id="UP000321062">
    <property type="component" value="Chromosome"/>
</dbReference>
<organism evidence="1 2">
    <name type="scientific">Paradevosia tibetensis</name>
    <dbReference type="NCBI Taxonomy" id="1447062"/>
    <lineage>
        <taxon>Bacteria</taxon>
        <taxon>Pseudomonadati</taxon>
        <taxon>Pseudomonadota</taxon>
        <taxon>Alphaproteobacteria</taxon>
        <taxon>Hyphomicrobiales</taxon>
        <taxon>Devosiaceae</taxon>
        <taxon>Paradevosia</taxon>
    </lineage>
</organism>
<proteinExistence type="predicted"/>